<reference evidence="16 17" key="1">
    <citation type="submission" date="2016-10" db="EMBL/GenBank/DDBJ databases">
        <authorList>
            <person name="de Groot N.N."/>
        </authorList>
    </citation>
    <scope>NUCLEOTIDE SEQUENCE [LARGE SCALE GENOMIC DNA]</scope>
    <source>
        <strain evidence="16 17">DSM 23413</strain>
    </source>
</reference>
<evidence type="ECO:0000256" key="13">
    <source>
        <dbReference type="ARBA" id="ARBA00030934"/>
    </source>
</evidence>
<comment type="function">
    <text evidence="14">Involved in mercury resistance. Probably transfers a mercuric ion from the periplasmic Hg(2+)-binding protein MerP to the cytoplasmic mercuric reductase MerA.</text>
</comment>
<accession>A0A1H5XVT4</accession>
<dbReference type="AlphaFoldDB" id="A0A1H5XVT4"/>
<keyword evidence="8 15" id="KW-0812">Transmembrane</keyword>
<dbReference type="Pfam" id="PF02411">
    <property type="entry name" value="MerT"/>
    <property type="match status" value="1"/>
</dbReference>
<protein>
    <recommendedName>
        <fullName evidence="3">Mercuric transport protein MerT</fullName>
    </recommendedName>
    <alternativeName>
        <fullName evidence="13">Mercury ion transport protein</fullName>
    </alternativeName>
</protein>
<organism evidence="16 17">
    <name type="scientific">Jhaorihella thermophila</name>
    <dbReference type="NCBI Taxonomy" id="488547"/>
    <lineage>
        <taxon>Bacteria</taxon>
        <taxon>Pseudomonadati</taxon>
        <taxon>Pseudomonadota</taxon>
        <taxon>Alphaproteobacteria</taxon>
        <taxon>Rhodobacterales</taxon>
        <taxon>Paracoccaceae</taxon>
        <taxon>Jhaorihella</taxon>
    </lineage>
</organism>
<dbReference type="OrthoDB" id="9813737at2"/>
<evidence type="ECO:0000256" key="1">
    <source>
        <dbReference type="ARBA" id="ARBA00004429"/>
    </source>
</evidence>
<sequence length="132" mass="14383">MHTDTTQAERRETPDRTGWIAAGGILGAILASSCCIIPLILFAFGISGAWIGTLTGLAVYKPIFLTAAYGLIGYGFWMVYRKQQACCEGQVCARPLPNRLVKGSLWFSLVMVVIATFWTWIAPFVAPLLLGL</sequence>
<dbReference type="GO" id="GO:0046872">
    <property type="term" value="F:metal ion binding"/>
    <property type="evidence" value="ECO:0007669"/>
    <property type="project" value="UniProtKB-KW"/>
</dbReference>
<name>A0A1H5XVT4_9RHOB</name>
<evidence type="ECO:0000256" key="4">
    <source>
        <dbReference type="ARBA" id="ARBA00022448"/>
    </source>
</evidence>
<keyword evidence="9" id="KW-0479">Metal-binding</keyword>
<comment type="subcellular location">
    <subcellularLocation>
        <location evidence="1">Cell inner membrane</location>
        <topology evidence="1">Multi-pass membrane protein</topology>
    </subcellularLocation>
</comment>
<keyword evidence="17" id="KW-1185">Reference proteome</keyword>
<proteinExistence type="inferred from homology"/>
<feature type="transmembrane region" description="Helical" evidence="15">
    <location>
        <begin position="20"/>
        <end position="51"/>
    </location>
</feature>
<dbReference type="GO" id="GO:0015097">
    <property type="term" value="F:mercury ion transmembrane transporter activity"/>
    <property type="evidence" value="ECO:0007669"/>
    <property type="project" value="InterPro"/>
</dbReference>
<keyword evidence="10" id="KW-0476">Mercury</keyword>
<keyword evidence="11 15" id="KW-1133">Transmembrane helix</keyword>
<dbReference type="Gene3D" id="1.10.287.910">
    <property type="entry name" value="bacterial mercury transporter, merf"/>
    <property type="match status" value="1"/>
</dbReference>
<evidence type="ECO:0000313" key="16">
    <source>
        <dbReference type="EMBL" id="SEG15778.1"/>
    </source>
</evidence>
<evidence type="ECO:0000256" key="15">
    <source>
        <dbReference type="SAM" id="Phobius"/>
    </source>
</evidence>
<evidence type="ECO:0000256" key="3">
    <source>
        <dbReference type="ARBA" id="ARBA00017053"/>
    </source>
</evidence>
<evidence type="ECO:0000256" key="2">
    <source>
        <dbReference type="ARBA" id="ARBA00008224"/>
    </source>
</evidence>
<dbReference type="EMBL" id="FNVD01000013">
    <property type="protein sequence ID" value="SEG15778.1"/>
    <property type="molecule type" value="Genomic_DNA"/>
</dbReference>
<dbReference type="RefSeq" id="WP_104008722.1">
    <property type="nucleotide sequence ID" value="NZ_FNVD01000013.1"/>
</dbReference>
<evidence type="ECO:0000256" key="9">
    <source>
        <dbReference type="ARBA" id="ARBA00022723"/>
    </source>
</evidence>
<dbReference type="GO" id="GO:0005886">
    <property type="term" value="C:plasma membrane"/>
    <property type="evidence" value="ECO:0007669"/>
    <property type="project" value="UniProtKB-SubCell"/>
</dbReference>
<keyword evidence="7" id="KW-0997">Cell inner membrane</keyword>
<keyword evidence="6" id="KW-1003">Cell membrane</keyword>
<evidence type="ECO:0000256" key="10">
    <source>
        <dbReference type="ARBA" id="ARBA00022914"/>
    </source>
</evidence>
<evidence type="ECO:0000256" key="11">
    <source>
        <dbReference type="ARBA" id="ARBA00022989"/>
    </source>
</evidence>
<evidence type="ECO:0000256" key="8">
    <source>
        <dbReference type="ARBA" id="ARBA00022692"/>
    </source>
</evidence>
<evidence type="ECO:0000256" key="6">
    <source>
        <dbReference type="ARBA" id="ARBA00022475"/>
    </source>
</evidence>
<evidence type="ECO:0000256" key="14">
    <source>
        <dbReference type="ARBA" id="ARBA00045720"/>
    </source>
</evidence>
<feature type="transmembrane region" description="Helical" evidence="15">
    <location>
        <begin position="63"/>
        <end position="80"/>
    </location>
</feature>
<comment type="similarity">
    <text evidence="2">Belongs to the MerT family.</text>
</comment>
<evidence type="ECO:0000256" key="12">
    <source>
        <dbReference type="ARBA" id="ARBA00023136"/>
    </source>
</evidence>
<feature type="transmembrane region" description="Helical" evidence="15">
    <location>
        <begin position="104"/>
        <end position="130"/>
    </location>
</feature>
<evidence type="ECO:0000256" key="5">
    <source>
        <dbReference type="ARBA" id="ARBA00022466"/>
    </source>
</evidence>
<evidence type="ECO:0000313" key="17">
    <source>
        <dbReference type="Proteomes" id="UP000236742"/>
    </source>
</evidence>
<dbReference type="Proteomes" id="UP000236742">
    <property type="component" value="Unassembled WGS sequence"/>
</dbReference>
<evidence type="ECO:0000256" key="7">
    <source>
        <dbReference type="ARBA" id="ARBA00022519"/>
    </source>
</evidence>
<dbReference type="InterPro" id="IPR003457">
    <property type="entry name" value="Transprt_MerT"/>
</dbReference>
<keyword evidence="12 15" id="KW-0472">Membrane</keyword>
<keyword evidence="4" id="KW-0813">Transport</keyword>
<keyword evidence="5" id="KW-0475">Mercuric resistance</keyword>
<gene>
    <name evidence="16" type="ORF">SAMN05421751_1139</name>
</gene>